<feature type="region of interest" description="Disordered" evidence="1">
    <location>
        <begin position="424"/>
        <end position="455"/>
    </location>
</feature>
<evidence type="ECO:0008006" key="4">
    <source>
        <dbReference type="Google" id="ProtNLM"/>
    </source>
</evidence>
<evidence type="ECO:0000313" key="2">
    <source>
        <dbReference type="EMBL" id="PCH33821.1"/>
    </source>
</evidence>
<organism evidence="2 3">
    <name type="scientific">Wolfiporia cocos (strain MD-104)</name>
    <name type="common">Brown rot fungus</name>
    <dbReference type="NCBI Taxonomy" id="742152"/>
    <lineage>
        <taxon>Eukaryota</taxon>
        <taxon>Fungi</taxon>
        <taxon>Dikarya</taxon>
        <taxon>Basidiomycota</taxon>
        <taxon>Agaricomycotina</taxon>
        <taxon>Agaricomycetes</taxon>
        <taxon>Polyporales</taxon>
        <taxon>Phaeolaceae</taxon>
        <taxon>Wolfiporia</taxon>
    </lineage>
</organism>
<dbReference type="Gene3D" id="3.80.10.10">
    <property type="entry name" value="Ribonuclease Inhibitor"/>
    <property type="match status" value="1"/>
</dbReference>
<accession>A0A2H3IVR6</accession>
<dbReference type="EMBL" id="KB467831">
    <property type="protein sequence ID" value="PCH33821.1"/>
    <property type="molecule type" value="Genomic_DNA"/>
</dbReference>
<dbReference type="OMA" id="KAVIPCF"/>
<protein>
    <recommendedName>
        <fullName evidence="4">F-box domain-containing protein</fullName>
    </recommendedName>
</protein>
<keyword evidence="3" id="KW-1185">Reference proteome</keyword>
<proteinExistence type="predicted"/>
<gene>
    <name evidence="2" type="ORF">WOLCODRAFT_94261</name>
</gene>
<dbReference type="SUPFAM" id="SSF52047">
    <property type="entry name" value="RNI-like"/>
    <property type="match status" value="1"/>
</dbReference>
<dbReference type="OrthoDB" id="3235026at2759"/>
<evidence type="ECO:0000313" key="3">
    <source>
        <dbReference type="Proteomes" id="UP000218811"/>
    </source>
</evidence>
<name>A0A2H3IVR6_WOLCO</name>
<evidence type="ECO:0000256" key="1">
    <source>
        <dbReference type="SAM" id="MobiDB-lite"/>
    </source>
</evidence>
<dbReference type="Proteomes" id="UP000218811">
    <property type="component" value="Unassembled WGS sequence"/>
</dbReference>
<dbReference type="AlphaFoldDB" id="A0A2H3IVR6"/>
<dbReference type="InterPro" id="IPR032675">
    <property type="entry name" value="LRR_dom_sf"/>
</dbReference>
<sequence>MAATSAWNSLPAEMKLAVADLLDFHDVKSLSTVNKETYSLCVPSIFRCVKIPNFEAMQSYLATVPGSYNQYIRQLHVSTKRTHQVAPSPGHHPVTDALSDLLEHCSQVERLTLEVESSPNKSLIPCFTKLCALTSLTINHCGDETLNPLSERLVVSIAASIPNLTALSLDRVARSRLHAPELLGAYPSVPIVDNDDDIPEHPLLGCELRLPSLLRLSALKRLRIRDTHLGDPQWACTPVHCSLEVLDLGSCYYESTDYNRICTERIMANVGHTVDEFALNTALTPQTFEYAKHKEAPLKRLRKVHLTPLFPVENVVDTLTTLSGSPIEELAVQCHEDDVLDMCSALEDFLNLRAERGEQALYQHLTEITVRTVSDLADGLFGPFGIDTKAAAVGELLAEHADAVHRLQDYLRDLRAASNDSISSAASRLPGGVSSDASVEKPSPEIAASVVETTA</sequence>
<reference evidence="2 3" key="1">
    <citation type="journal article" date="2012" name="Science">
        <title>The Paleozoic origin of enzymatic lignin decomposition reconstructed from 31 fungal genomes.</title>
        <authorList>
            <person name="Floudas D."/>
            <person name="Binder M."/>
            <person name="Riley R."/>
            <person name="Barry K."/>
            <person name="Blanchette R.A."/>
            <person name="Henrissat B."/>
            <person name="Martinez A.T."/>
            <person name="Otillar R."/>
            <person name="Spatafora J.W."/>
            <person name="Yadav J.S."/>
            <person name="Aerts A."/>
            <person name="Benoit I."/>
            <person name="Boyd A."/>
            <person name="Carlson A."/>
            <person name="Copeland A."/>
            <person name="Coutinho P.M."/>
            <person name="de Vries R.P."/>
            <person name="Ferreira P."/>
            <person name="Findley K."/>
            <person name="Foster B."/>
            <person name="Gaskell J."/>
            <person name="Glotzer D."/>
            <person name="Gorecki P."/>
            <person name="Heitman J."/>
            <person name="Hesse C."/>
            <person name="Hori C."/>
            <person name="Igarashi K."/>
            <person name="Jurgens J.A."/>
            <person name="Kallen N."/>
            <person name="Kersten P."/>
            <person name="Kohler A."/>
            <person name="Kuees U."/>
            <person name="Kumar T.K.A."/>
            <person name="Kuo A."/>
            <person name="LaButti K."/>
            <person name="Larrondo L.F."/>
            <person name="Lindquist E."/>
            <person name="Ling A."/>
            <person name="Lombard V."/>
            <person name="Lucas S."/>
            <person name="Lundell T."/>
            <person name="Martin R."/>
            <person name="McLaughlin D.J."/>
            <person name="Morgenstern I."/>
            <person name="Morin E."/>
            <person name="Murat C."/>
            <person name="Nagy L.G."/>
            <person name="Nolan M."/>
            <person name="Ohm R.A."/>
            <person name="Patyshakuliyeva A."/>
            <person name="Rokas A."/>
            <person name="Ruiz-Duenas F.J."/>
            <person name="Sabat G."/>
            <person name="Salamov A."/>
            <person name="Samejima M."/>
            <person name="Schmutz J."/>
            <person name="Slot J.C."/>
            <person name="St John F."/>
            <person name="Stenlid J."/>
            <person name="Sun H."/>
            <person name="Sun S."/>
            <person name="Syed K."/>
            <person name="Tsang A."/>
            <person name="Wiebenga A."/>
            <person name="Young D."/>
            <person name="Pisabarro A."/>
            <person name="Eastwood D.C."/>
            <person name="Martin F."/>
            <person name="Cullen D."/>
            <person name="Grigoriev I.V."/>
            <person name="Hibbett D.S."/>
        </authorList>
    </citation>
    <scope>NUCLEOTIDE SEQUENCE [LARGE SCALE GENOMIC DNA]</scope>
    <source>
        <strain evidence="2 3">MD-104</strain>
    </source>
</reference>